<organism evidence="1 2">
    <name type="scientific">Niastella soli</name>
    <dbReference type="NCBI Taxonomy" id="2821487"/>
    <lineage>
        <taxon>Bacteria</taxon>
        <taxon>Pseudomonadati</taxon>
        <taxon>Bacteroidota</taxon>
        <taxon>Chitinophagia</taxon>
        <taxon>Chitinophagales</taxon>
        <taxon>Chitinophagaceae</taxon>
        <taxon>Niastella</taxon>
    </lineage>
</organism>
<evidence type="ECO:0000313" key="2">
    <source>
        <dbReference type="Proteomes" id="UP000677244"/>
    </source>
</evidence>
<comment type="caution">
    <text evidence="1">The sequence shown here is derived from an EMBL/GenBank/DDBJ whole genome shotgun (WGS) entry which is preliminary data.</text>
</comment>
<name>A0ABS3Z3R5_9BACT</name>
<keyword evidence="2" id="KW-1185">Reference proteome</keyword>
<accession>A0ABS3Z3R5</accession>
<sequence>MMNTIRKFLKDVTSIFSSVPEKQMIRTVAAKGSLTCRFAQPVTISTKQFGRRAAIAQKAIWLQ</sequence>
<reference evidence="1 2" key="1">
    <citation type="submission" date="2021-03" db="EMBL/GenBank/DDBJ databases">
        <title>Assistant Professor.</title>
        <authorList>
            <person name="Huq M.A."/>
        </authorList>
    </citation>
    <scope>NUCLEOTIDE SEQUENCE [LARGE SCALE GENOMIC DNA]</scope>
    <source>
        <strain evidence="1 2">MAH-29</strain>
    </source>
</reference>
<evidence type="ECO:0000313" key="1">
    <source>
        <dbReference type="EMBL" id="MBO9204280.1"/>
    </source>
</evidence>
<proteinExistence type="predicted"/>
<protein>
    <submittedName>
        <fullName evidence="1">Uncharacterized protein</fullName>
    </submittedName>
</protein>
<gene>
    <name evidence="1" type="ORF">J7I42_28590</name>
</gene>
<dbReference type="RefSeq" id="WP_209142692.1">
    <property type="nucleotide sequence ID" value="NZ_JAGHKO010000011.1"/>
</dbReference>
<dbReference type="Proteomes" id="UP000677244">
    <property type="component" value="Unassembled WGS sequence"/>
</dbReference>
<dbReference type="EMBL" id="JAGHKO010000011">
    <property type="protein sequence ID" value="MBO9204280.1"/>
    <property type="molecule type" value="Genomic_DNA"/>
</dbReference>